<accession>A0A9J6GKC6</accession>
<comment type="caution">
    <text evidence="1">The sequence shown here is derived from an EMBL/GenBank/DDBJ whole genome shotgun (WGS) entry which is preliminary data.</text>
</comment>
<organism evidence="1 2">
    <name type="scientific">Haemaphysalis longicornis</name>
    <name type="common">Bush tick</name>
    <dbReference type="NCBI Taxonomy" id="44386"/>
    <lineage>
        <taxon>Eukaryota</taxon>
        <taxon>Metazoa</taxon>
        <taxon>Ecdysozoa</taxon>
        <taxon>Arthropoda</taxon>
        <taxon>Chelicerata</taxon>
        <taxon>Arachnida</taxon>
        <taxon>Acari</taxon>
        <taxon>Parasitiformes</taxon>
        <taxon>Ixodida</taxon>
        <taxon>Ixodoidea</taxon>
        <taxon>Ixodidae</taxon>
        <taxon>Haemaphysalinae</taxon>
        <taxon>Haemaphysalis</taxon>
    </lineage>
</organism>
<dbReference type="Proteomes" id="UP000821853">
    <property type="component" value="Unassembled WGS sequence"/>
</dbReference>
<dbReference type="VEuPathDB" id="VectorBase:HLOH_048555"/>
<gene>
    <name evidence="1" type="ORF">HPB48_003339</name>
</gene>
<name>A0A9J6GKC6_HAELO</name>
<reference evidence="1 2" key="1">
    <citation type="journal article" date="2020" name="Cell">
        <title>Large-Scale Comparative Analyses of Tick Genomes Elucidate Their Genetic Diversity and Vector Capacities.</title>
        <authorList>
            <consortium name="Tick Genome and Microbiome Consortium (TIGMIC)"/>
            <person name="Jia N."/>
            <person name="Wang J."/>
            <person name="Shi W."/>
            <person name="Du L."/>
            <person name="Sun Y."/>
            <person name="Zhan W."/>
            <person name="Jiang J.F."/>
            <person name="Wang Q."/>
            <person name="Zhang B."/>
            <person name="Ji P."/>
            <person name="Bell-Sakyi L."/>
            <person name="Cui X.M."/>
            <person name="Yuan T.T."/>
            <person name="Jiang B.G."/>
            <person name="Yang W.F."/>
            <person name="Lam T.T."/>
            <person name="Chang Q.C."/>
            <person name="Ding S.J."/>
            <person name="Wang X.J."/>
            <person name="Zhu J.G."/>
            <person name="Ruan X.D."/>
            <person name="Zhao L."/>
            <person name="Wei J.T."/>
            <person name="Ye R.Z."/>
            <person name="Que T.C."/>
            <person name="Du C.H."/>
            <person name="Zhou Y.H."/>
            <person name="Cheng J.X."/>
            <person name="Dai P.F."/>
            <person name="Guo W.B."/>
            <person name="Han X.H."/>
            <person name="Huang E.J."/>
            <person name="Li L.F."/>
            <person name="Wei W."/>
            <person name="Gao Y.C."/>
            <person name="Liu J.Z."/>
            <person name="Shao H.Z."/>
            <person name="Wang X."/>
            <person name="Wang C.C."/>
            <person name="Yang T.C."/>
            <person name="Huo Q.B."/>
            <person name="Li W."/>
            <person name="Chen H.Y."/>
            <person name="Chen S.E."/>
            <person name="Zhou L.G."/>
            <person name="Ni X.B."/>
            <person name="Tian J.H."/>
            <person name="Sheng Y."/>
            <person name="Liu T."/>
            <person name="Pan Y.S."/>
            <person name="Xia L.Y."/>
            <person name="Li J."/>
            <person name="Zhao F."/>
            <person name="Cao W.C."/>
        </authorList>
    </citation>
    <scope>NUCLEOTIDE SEQUENCE [LARGE SCALE GENOMIC DNA]</scope>
    <source>
        <strain evidence="1">HaeL-2018</strain>
    </source>
</reference>
<proteinExistence type="predicted"/>
<evidence type="ECO:0000313" key="2">
    <source>
        <dbReference type="Proteomes" id="UP000821853"/>
    </source>
</evidence>
<protein>
    <submittedName>
        <fullName evidence="1">Uncharacterized protein</fullName>
    </submittedName>
</protein>
<evidence type="ECO:0000313" key="1">
    <source>
        <dbReference type="EMBL" id="KAH9378942.1"/>
    </source>
</evidence>
<dbReference type="AlphaFoldDB" id="A0A9J6GKC6"/>
<dbReference type="EMBL" id="JABSTR010000009">
    <property type="protein sequence ID" value="KAH9378942.1"/>
    <property type="molecule type" value="Genomic_DNA"/>
</dbReference>
<sequence>MGDVDFLDQAANNYRVLIHGKKSGRPSFTQILNGAIINACKIHQVNAEEPVDLLMFPQNVTRHYLRLGTKNQNHRRPAFIVSDIVLEKGGHFNQTGEATTLPVLSQEVHVGMREVQCYILFEPRLLQSV</sequence>
<keyword evidence="2" id="KW-1185">Reference proteome</keyword>
<dbReference type="OrthoDB" id="6778704at2759"/>